<dbReference type="AlphaFoldDB" id="A0AAE0GS32"/>
<evidence type="ECO:0000256" key="5">
    <source>
        <dbReference type="PROSITE-ProRule" id="PRU00134"/>
    </source>
</evidence>
<dbReference type="InterPro" id="IPR003140">
    <property type="entry name" value="PLipase/COase/thioEstase"/>
</dbReference>
<dbReference type="SUPFAM" id="SSF144232">
    <property type="entry name" value="HIT/MYND zinc finger-like"/>
    <property type="match status" value="1"/>
</dbReference>
<dbReference type="PROSITE" id="PS50865">
    <property type="entry name" value="ZF_MYND_2"/>
    <property type="match status" value="1"/>
</dbReference>
<keyword evidence="8" id="KW-1185">Reference proteome</keyword>
<dbReference type="GO" id="GO:0052689">
    <property type="term" value="F:carboxylic ester hydrolase activity"/>
    <property type="evidence" value="ECO:0007669"/>
    <property type="project" value="TreeGrafter"/>
</dbReference>
<protein>
    <recommendedName>
        <fullName evidence="6">MYND-type domain-containing protein</fullName>
    </recommendedName>
</protein>
<dbReference type="InterPro" id="IPR029058">
    <property type="entry name" value="AB_hydrolase_fold"/>
</dbReference>
<evidence type="ECO:0000313" key="8">
    <source>
        <dbReference type="Proteomes" id="UP001190700"/>
    </source>
</evidence>
<evidence type="ECO:0000256" key="4">
    <source>
        <dbReference type="ARBA" id="ARBA00022833"/>
    </source>
</evidence>
<organism evidence="7 8">
    <name type="scientific">Cymbomonas tetramitiformis</name>
    <dbReference type="NCBI Taxonomy" id="36881"/>
    <lineage>
        <taxon>Eukaryota</taxon>
        <taxon>Viridiplantae</taxon>
        <taxon>Chlorophyta</taxon>
        <taxon>Pyramimonadophyceae</taxon>
        <taxon>Pyramimonadales</taxon>
        <taxon>Pyramimonadaceae</taxon>
        <taxon>Cymbomonas</taxon>
    </lineage>
</organism>
<evidence type="ECO:0000259" key="6">
    <source>
        <dbReference type="PROSITE" id="PS50865"/>
    </source>
</evidence>
<dbReference type="GO" id="GO:0005737">
    <property type="term" value="C:cytoplasm"/>
    <property type="evidence" value="ECO:0007669"/>
    <property type="project" value="TreeGrafter"/>
</dbReference>
<evidence type="ECO:0000256" key="1">
    <source>
        <dbReference type="ARBA" id="ARBA00006499"/>
    </source>
</evidence>
<dbReference type="GO" id="GO:0008474">
    <property type="term" value="F:palmitoyl-(protein) hydrolase activity"/>
    <property type="evidence" value="ECO:0007669"/>
    <property type="project" value="TreeGrafter"/>
</dbReference>
<dbReference type="PANTHER" id="PTHR10655:SF67">
    <property type="entry name" value="PHOSPHOLIPASE_CARBOXYLESTERASE SUPERFAMILY (AFU_ORTHOLOGUE AFUA_5G09340)"/>
    <property type="match status" value="1"/>
</dbReference>
<dbReference type="InterPro" id="IPR050565">
    <property type="entry name" value="LYPA1-2/EST-like"/>
</dbReference>
<reference evidence="7 8" key="1">
    <citation type="journal article" date="2015" name="Genome Biol. Evol.">
        <title>Comparative Genomics of a Bacterivorous Green Alga Reveals Evolutionary Causalities and Consequences of Phago-Mixotrophic Mode of Nutrition.</title>
        <authorList>
            <person name="Burns J.A."/>
            <person name="Paasch A."/>
            <person name="Narechania A."/>
            <person name="Kim E."/>
        </authorList>
    </citation>
    <scope>NUCLEOTIDE SEQUENCE [LARGE SCALE GENOMIC DNA]</scope>
    <source>
        <strain evidence="7 8">PLY_AMNH</strain>
    </source>
</reference>
<keyword evidence="4" id="KW-0862">Zinc</keyword>
<comment type="caution">
    <text evidence="7">The sequence shown here is derived from an EMBL/GenBank/DDBJ whole genome shotgun (WGS) entry which is preliminary data.</text>
</comment>
<evidence type="ECO:0000313" key="7">
    <source>
        <dbReference type="EMBL" id="KAK3283375.1"/>
    </source>
</evidence>
<accession>A0AAE0GS32</accession>
<sequence>MYAHNPHCLWNWEVYYCSKKCQATHWKDGHRNECAAMQSSCTAQKKDDPEAVRLSGRSVTAGERSQGAQFSKSMIPKELRQGAIFADSPDGVNENLLLLLHGLGDKPAPYANLAKKMKLPQTATLAISGPLEIPMTDGGRAWYTTFDDDFELIQGVRGERRRLQSLEPTIALLQQLLQVLHEQGGWPYKRIHLFGFSQGGTVVLELVRRYSCPQVLGGAVAVSASLFSEVLLDSAGLQISESSEAKSSGGPGGGSTDSIPVLITHGNQDKVLERRWVEQTRDGLNALGGLEVTAQYFNKGHAMVAQEDEMSALMTFWARTLGSKLALADNEEVVEVNGGMQSIAQTGVTMPSEMA</sequence>
<dbReference type="GO" id="GO:0008270">
    <property type="term" value="F:zinc ion binding"/>
    <property type="evidence" value="ECO:0007669"/>
    <property type="project" value="UniProtKB-KW"/>
</dbReference>
<name>A0AAE0GS32_9CHLO</name>
<dbReference type="Proteomes" id="UP001190700">
    <property type="component" value="Unassembled WGS sequence"/>
</dbReference>
<dbReference type="Gene3D" id="3.40.50.1820">
    <property type="entry name" value="alpha/beta hydrolase"/>
    <property type="match status" value="1"/>
</dbReference>
<dbReference type="Pfam" id="PF02230">
    <property type="entry name" value="Abhydrolase_2"/>
    <property type="match status" value="1"/>
</dbReference>
<evidence type="ECO:0000256" key="2">
    <source>
        <dbReference type="ARBA" id="ARBA00022723"/>
    </source>
</evidence>
<gene>
    <name evidence="7" type="ORF">CYMTET_8924</name>
</gene>
<keyword evidence="3 5" id="KW-0863">Zinc-finger</keyword>
<dbReference type="EMBL" id="LGRX02002827">
    <property type="protein sequence ID" value="KAK3283375.1"/>
    <property type="molecule type" value="Genomic_DNA"/>
</dbReference>
<evidence type="ECO:0000256" key="3">
    <source>
        <dbReference type="ARBA" id="ARBA00022771"/>
    </source>
</evidence>
<proteinExistence type="inferred from homology"/>
<comment type="similarity">
    <text evidence="1">Belongs to the AB hydrolase superfamily. AB hydrolase 2 family.</text>
</comment>
<dbReference type="InterPro" id="IPR002893">
    <property type="entry name" value="Znf_MYND"/>
</dbReference>
<dbReference type="PANTHER" id="PTHR10655">
    <property type="entry name" value="LYSOPHOSPHOLIPASE-RELATED"/>
    <property type="match status" value="1"/>
</dbReference>
<feature type="domain" description="MYND-type" evidence="6">
    <location>
        <begin position="1"/>
        <end position="34"/>
    </location>
</feature>
<dbReference type="SUPFAM" id="SSF53474">
    <property type="entry name" value="alpha/beta-Hydrolases"/>
    <property type="match status" value="1"/>
</dbReference>
<keyword evidence="2" id="KW-0479">Metal-binding</keyword>